<organism evidence="2 4">
    <name type="scientific">Aminobacter aminovorans</name>
    <name type="common">Chelatobacter heintzii</name>
    <dbReference type="NCBI Taxonomy" id="83263"/>
    <lineage>
        <taxon>Bacteria</taxon>
        <taxon>Pseudomonadati</taxon>
        <taxon>Pseudomonadota</taxon>
        <taxon>Alphaproteobacteria</taxon>
        <taxon>Hyphomicrobiales</taxon>
        <taxon>Phyllobacteriaceae</taxon>
        <taxon>Aminobacter</taxon>
    </lineage>
</organism>
<evidence type="ECO:0000256" key="1">
    <source>
        <dbReference type="SAM" id="MobiDB-lite"/>
    </source>
</evidence>
<dbReference type="Proteomes" id="UP000075755">
    <property type="component" value="Chromosome"/>
</dbReference>
<evidence type="ECO:0000313" key="5">
    <source>
        <dbReference type="Proteomes" id="UP000577697"/>
    </source>
</evidence>
<protein>
    <submittedName>
        <fullName evidence="2">Uncharacterized protein</fullName>
    </submittedName>
</protein>
<dbReference type="EMBL" id="JACICB010000012">
    <property type="protein sequence ID" value="MBB3707049.1"/>
    <property type="molecule type" value="Genomic_DNA"/>
</dbReference>
<dbReference type="AlphaFoldDB" id="A0AAC9FD18"/>
<evidence type="ECO:0000313" key="2">
    <source>
        <dbReference type="EMBL" id="AMS39763.1"/>
    </source>
</evidence>
<gene>
    <name evidence="2" type="ORF">AA2016_0825</name>
    <name evidence="3" type="ORF">FHS67_003377</name>
</gene>
<evidence type="ECO:0000313" key="3">
    <source>
        <dbReference type="EMBL" id="MBB3707049.1"/>
    </source>
</evidence>
<reference evidence="2 4" key="1">
    <citation type="submission" date="2016-03" db="EMBL/GenBank/DDBJ databases">
        <title>Complete genome of Aminobacter aminovorans KCTC 2477.</title>
        <authorList>
            <person name="Kim K.M."/>
        </authorList>
    </citation>
    <scope>NUCLEOTIDE SEQUENCE [LARGE SCALE GENOMIC DNA]</scope>
    <source>
        <strain evidence="2 4">KCTC 2477</strain>
    </source>
</reference>
<reference evidence="3 5" key="2">
    <citation type="submission" date="2020-08" db="EMBL/GenBank/DDBJ databases">
        <title>Genomic Encyclopedia of Type Strains, Phase IV (KMG-IV): sequencing the most valuable type-strain genomes for metagenomic binning, comparative biology and taxonomic classification.</title>
        <authorList>
            <person name="Goeker M."/>
        </authorList>
    </citation>
    <scope>NUCLEOTIDE SEQUENCE [LARGE SCALE GENOMIC DNA]</scope>
    <source>
        <strain evidence="3 5">DSM 10368</strain>
    </source>
</reference>
<feature type="compositionally biased region" description="Basic and acidic residues" evidence="1">
    <location>
        <begin position="37"/>
        <end position="51"/>
    </location>
</feature>
<feature type="region of interest" description="Disordered" evidence="1">
    <location>
        <begin position="26"/>
        <end position="51"/>
    </location>
</feature>
<proteinExistence type="predicted"/>
<dbReference type="Proteomes" id="UP000577697">
    <property type="component" value="Unassembled WGS sequence"/>
</dbReference>
<dbReference type="EMBL" id="CP015005">
    <property type="protein sequence ID" value="AMS39763.1"/>
    <property type="molecule type" value="Genomic_DNA"/>
</dbReference>
<keyword evidence="5" id="KW-1185">Reference proteome</keyword>
<name>A0AAC9FD18_AMIAI</name>
<dbReference type="KEGG" id="aak:AA2016_0825"/>
<evidence type="ECO:0000313" key="4">
    <source>
        <dbReference type="Proteomes" id="UP000075755"/>
    </source>
</evidence>
<accession>A0AAC9FD18</accession>
<sequence length="51" mass="5345">MAPSASSDCLGSIRKVDTIDPIVARARLGTLTPTPDLRSDPPQKGEGEPRA</sequence>